<dbReference type="Pfam" id="PF00571">
    <property type="entry name" value="CBS"/>
    <property type="match status" value="2"/>
</dbReference>
<evidence type="ECO:0000256" key="3">
    <source>
        <dbReference type="SAM" id="MobiDB-lite"/>
    </source>
</evidence>
<dbReference type="PROSITE" id="PS51371">
    <property type="entry name" value="CBS"/>
    <property type="match status" value="2"/>
</dbReference>
<dbReference type="RefSeq" id="WP_253672071.1">
    <property type="nucleotide sequence ID" value="NZ_JAMTCP010000038.1"/>
</dbReference>
<proteinExistence type="predicted"/>
<dbReference type="SUPFAM" id="SSF54631">
    <property type="entry name" value="CBS-domain pair"/>
    <property type="match status" value="1"/>
</dbReference>
<dbReference type="SMART" id="SM00116">
    <property type="entry name" value="CBS"/>
    <property type="match status" value="2"/>
</dbReference>
<name>A0ABT1I0G7_STRSD</name>
<feature type="region of interest" description="Disordered" evidence="3">
    <location>
        <begin position="58"/>
        <end position="77"/>
    </location>
</feature>
<feature type="domain" description="CBS" evidence="4">
    <location>
        <begin position="84"/>
        <end position="140"/>
    </location>
</feature>
<sequence length="206" mass="22164">MLAKDIMTSPVVTVGPDSSSATAAALLTEHGLTALPVVRDVDHLVGIVTASDLRRGRALRASSPQDDDPERPDESVRGTVGEVMTTPVCAMEPGRDVADLARAMLEEGISSIPVVEGSRVVGIVTARDLIRVLARDDTAIAADVRHRLVIYGGFDRWTVRVEHGVVTVEDEFDDPTERHVVTVLVLTVPGVRDVRVRPVARVPAQR</sequence>
<gene>
    <name evidence="5" type="ORF">LX15_004954</name>
</gene>
<keyword evidence="1 2" id="KW-0129">CBS domain</keyword>
<dbReference type="Proteomes" id="UP001205311">
    <property type="component" value="Unassembled WGS sequence"/>
</dbReference>
<evidence type="ECO:0000313" key="5">
    <source>
        <dbReference type="EMBL" id="MCP2261233.1"/>
    </source>
</evidence>
<dbReference type="InterPro" id="IPR051257">
    <property type="entry name" value="Diverse_CBS-Domain"/>
</dbReference>
<evidence type="ECO:0000256" key="1">
    <source>
        <dbReference type="ARBA" id="ARBA00023122"/>
    </source>
</evidence>
<dbReference type="EMBL" id="JAMTCP010000038">
    <property type="protein sequence ID" value="MCP2261233.1"/>
    <property type="molecule type" value="Genomic_DNA"/>
</dbReference>
<evidence type="ECO:0000313" key="6">
    <source>
        <dbReference type="Proteomes" id="UP001205311"/>
    </source>
</evidence>
<dbReference type="InterPro" id="IPR046342">
    <property type="entry name" value="CBS_dom_sf"/>
</dbReference>
<dbReference type="Gene3D" id="3.10.580.10">
    <property type="entry name" value="CBS-domain"/>
    <property type="match status" value="1"/>
</dbReference>
<organism evidence="5 6">
    <name type="scientific">Streptoalloteichus tenebrarius (strain ATCC 17920 / DSM 40477 / JCM 4838 / CBS 697.72 / NBRC 16177 / NCIMB 11028 / NRRL B-12390 / A12253. 1 / ISP 5477)</name>
    <name type="common">Streptomyces tenebrarius</name>
    <dbReference type="NCBI Taxonomy" id="1933"/>
    <lineage>
        <taxon>Bacteria</taxon>
        <taxon>Bacillati</taxon>
        <taxon>Actinomycetota</taxon>
        <taxon>Actinomycetes</taxon>
        <taxon>Pseudonocardiales</taxon>
        <taxon>Pseudonocardiaceae</taxon>
        <taxon>Streptoalloteichus</taxon>
    </lineage>
</organism>
<protein>
    <submittedName>
        <fullName evidence="5">Signal-transduction protein containing cAMP-binding and CBS domains</fullName>
    </submittedName>
</protein>
<keyword evidence="6" id="KW-1185">Reference proteome</keyword>
<feature type="domain" description="CBS" evidence="4">
    <location>
        <begin position="7"/>
        <end position="63"/>
    </location>
</feature>
<accession>A0ABT1I0G7</accession>
<dbReference type="InterPro" id="IPR000644">
    <property type="entry name" value="CBS_dom"/>
</dbReference>
<dbReference type="PANTHER" id="PTHR43080:SF29">
    <property type="entry name" value="OS02G0818000 PROTEIN"/>
    <property type="match status" value="1"/>
</dbReference>
<evidence type="ECO:0000256" key="2">
    <source>
        <dbReference type="PROSITE-ProRule" id="PRU00703"/>
    </source>
</evidence>
<dbReference type="PANTHER" id="PTHR43080">
    <property type="entry name" value="CBS DOMAIN-CONTAINING PROTEIN CBSX3, MITOCHONDRIAL"/>
    <property type="match status" value="1"/>
</dbReference>
<comment type="caution">
    <text evidence="5">The sequence shown here is derived from an EMBL/GenBank/DDBJ whole genome shotgun (WGS) entry which is preliminary data.</text>
</comment>
<reference evidence="5 6" key="1">
    <citation type="submission" date="2022-06" db="EMBL/GenBank/DDBJ databases">
        <title>Genomic Encyclopedia of Archaeal and Bacterial Type Strains, Phase II (KMG-II): from individual species to whole genera.</title>
        <authorList>
            <person name="Goeker M."/>
        </authorList>
    </citation>
    <scope>NUCLEOTIDE SEQUENCE [LARGE SCALE GENOMIC DNA]</scope>
    <source>
        <strain evidence="5 6">DSM 40477</strain>
    </source>
</reference>
<evidence type="ECO:0000259" key="4">
    <source>
        <dbReference type="PROSITE" id="PS51371"/>
    </source>
</evidence>